<dbReference type="PANTHER" id="PTHR10366:SF564">
    <property type="entry name" value="STEROL-4-ALPHA-CARBOXYLATE 3-DEHYDROGENASE, DECARBOXYLATING"/>
    <property type="match status" value="1"/>
</dbReference>
<comment type="catalytic activity">
    <reaction evidence="8">
        <text>a (2R,3S,4S)-leucoanthocyanidin + NADP(+) = a (2R,3R)-dihydroflavonol + NADPH + H(+)</text>
        <dbReference type="Rhea" id="RHEA:54444"/>
        <dbReference type="ChEBI" id="CHEBI:15378"/>
        <dbReference type="ChEBI" id="CHEBI:57783"/>
        <dbReference type="ChEBI" id="CHEBI:58349"/>
        <dbReference type="ChEBI" id="CHEBI:138176"/>
        <dbReference type="ChEBI" id="CHEBI:138188"/>
        <dbReference type="EC" id="1.1.1.219"/>
    </reaction>
</comment>
<evidence type="ECO:0000256" key="2">
    <source>
        <dbReference type="ARBA" id="ARBA00023241"/>
    </source>
</evidence>
<dbReference type="InterPro" id="IPR001509">
    <property type="entry name" value="Epimerase_deHydtase"/>
</dbReference>
<reference evidence="10 11" key="1">
    <citation type="journal article" date="2024" name="Nat. Commun.">
        <title>Phylogenomics reveals the evolutionary origins of lichenization in chlorophyte algae.</title>
        <authorList>
            <person name="Puginier C."/>
            <person name="Libourel C."/>
            <person name="Otte J."/>
            <person name="Skaloud P."/>
            <person name="Haon M."/>
            <person name="Grisel S."/>
            <person name="Petersen M."/>
            <person name="Berrin J.G."/>
            <person name="Delaux P.M."/>
            <person name="Dal Grande F."/>
            <person name="Keller J."/>
        </authorList>
    </citation>
    <scope>NUCLEOTIDE SEQUENCE [LARGE SCALE GENOMIC DNA]</scope>
    <source>
        <strain evidence="10 11">SAG 245.80</strain>
    </source>
</reference>
<evidence type="ECO:0000313" key="10">
    <source>
        <dbReference type="EMBL" id="KAK9842312.1"/>
    </source>
</evidence>
<dbReference type="InterPro" id="IPR050425">
    <property type="entry name" value="NAD(P)_dehydrat-like"/>
</dbReference>
<comment type="catalytic activity">
    <reaction evidence="7">
        <text>(2S)-flavan-4-ol + NADP(+) = (2S)-flavanone + NADPH + H(+)</text>
        <dbReference type="Rhea" id="RHEA:11228"/>
        <dbReference type="ChEBI" id="CHEBI:15378"/>
        <dbReference type="ChEBI" id="CHEBI:15605"/>
        <dbReference type="ChEBI" id="CHEBI:15606"/>
        <dbReference type="ChEBI" id="CHEBI:57783"/>
        <dbReference type="ChEBI" id="CHEBI:58349"/>
        <dbReference type="EC" id="1.1.1.234"/>
    </reaction>
</comment>
<dbReference type="Proteomes" id="UP001445335">
    <property type="component" value="Unassembled WGS sequence"/>
</dbReference>
<evidence type="ECO:0000313" key="11">
    <source>
        <dbReference type="Proteomes" id="UP001445335"/>
    </source>
</evidence>
<dbReference type="PANTHER" id="PTHR10366">
    <property type="entry name" value="NAD DEPENDENT EPIMERASE/DEHYDRATASE"/>
    <property type="match status" value="1"/>
</dbReference>
<evidence type="ECO:0000256" key="8">
    <source>
        <dbReference type="ARBA" id="ARBA00049132"/>
    </source>
</evidence>
<gene>
    <name evidence="10" type="ORF">WJX81_005982</name>
</gene>
<dbReference type="Gene3D" id="3.40.50.720">
    <property type="entry name" value="NAD(P)-binding Rossmann-like Domain"/>
    <property type="match status" value="1"/>
</dbReference>
<protein>
    <recommendedName>
        <fullName evidence="6">Flavanone 4-reductase</fullName>
        <ecNumber evidence="5">1.1.1.219</ecNumber>
        <ecNumber evidence="4">1.1.1.234</ecNumber>
    </recommendedName>
</protein>
<dbReference type="GO" id="GO:0009813">
    <property type="term" value="P:flavonoid biosynthetic process"/>
    <property type="evidence" value="ECO:0007669"/>
    <property type="project" value="UniProtKB-KW"/>
</dbReference>
<name>A0AAW1S9K5_9CHLO</name>
<dbReference type="EC" id="1.1.1.219" evidence="5"/>
<dbReference type="SUPFAM" id="SSF51735">
    <property type="entry name" value="NAD(P)-binding Rossmann-fold domains"/>
    <property type="match status" value="1"/>
</dbReference>
<dbReference type="EC" id="1.1.1.234" evidence="4"/>
<dbReference type="FunFam" id="3.40.50.720:FF:000085">
    <property type="entry name" value="Dihydroflavonol reductase"/>
    <property type="match status" value="1"/>
</dbReference>
<dbReference type="GO" id="GO:0045552">
    <property type="term" value="F:dihydroflavanol 4-reductase activity"/>
    <property type="evidence" value="ECO:0007669"/>
    <property type="project" value="UniProtKB-EC"/>
</dbReference>
<evidence type="ECO:0000256" key="6">
    <source>
        <dbReference type="ARBA" id="ARBA00042087"/>
    </source>
</evidence>
<organism evidence="10 11">
    <name type="scientific">Elliptochloris bilobata</name>
    <dbReference type="NCBI Taxonomy" id="381761"/>
    <lineage>
        <taxon>Eukaryota</taxon>
        <taxon>Viridiplantae</taxon>
        <taxon>Chlorophyta</taxon>
        <taxon>core chlorophytes</taxon>
        <taxon>Trebouxiophyceae</taxon>
        <taxon>Trebouxiophyceae incertae sedis</taxon>
        <taxon>Elliptochloris clade</taxon>
        <taxon>Elliptochloris</taxon>
    </lineage>
</organism>
<dbReference type="EMBL" id="JALJOU010000008">
    <property type="protein sequence ID" value="KAK9842312.1"/>
    <property type="molecule type" value="Genomic_DNA"/>
</dbReference>
<dbReference type="InterPro" id="IPR036291">
    <property type="entry name" value="NAD(P)-bd_dom_sf"/>
</dbReference>
<keyword evidence="1" id="KW-0560">Oxidoreductase</keyword>
<evidence type="ECO:0000256" key="5">
    <source>
        <dbReference type="ARBA" id="ARBA00039057"/>
    </source>
</evidence>
<accession>A0AAW1S9K5</accession>
<comment type="caution">
    <text evidence="10">The sequence shown here is derived from an EMBL/GenBank/DDBJ whole genome shotgun (WGS) entry which is preliminary data.</text>
</comment>
<keyword evidence="11" id="KW-1185">Reference proteome</keyword>
<evidence type="ECO:0000256" key="3">
    <source>
        <dbReference type="ARBA" id="ARBA00023445"/>
    </source>
</evidence>
<sequence>MAFIAVVTGGSGFVGTEVVKQLLEKGYTVRATVRSTSNKQKVAHLTALGDALPGKLELHEADLLKEGSFDAAVKGVHFVFHTASPFFRTVEDGQRDLVDPAVKGTKNVLSAVAKSLDTVKRVVLTSSFAAVVKSRKGPTNGKTYSEEDWNVESSVDDEPYRYSKVAAERVAWDMAKEHGFHLCVINPSFVLGPVISSRTDATSIDVFKAFIENRDDSGIIPWIIDIRDIGRAHVRAAEVPTAQGRFLVSNPMTVSSKVANKALSKAFPNYTFPPGKDEPPKVVIDNSKVLKELGMQLHPVEETFVDMARTLIALGIAKPVKE</sequence>
<proteinExistence type="inferred from homology"/>
<evidence type="ECO:0000256" key="1">
    <source>
        <dbReference type="ARBA" id="ARBA00023002"/>
    </source>
</evidence>
<dbReference type="GO" id="GO:0047890">
    <property type="term" value="F:flavanone 4-reductase activity"/>
    <property type="evidence" value="ECO:0007669"/>
    <property type="project" value="UniProtKB-EC"/>
</dbReference>
<evidence type="ECO:0000259" key="9">
    <source>
        <dbReference type="Pfam" id="PF01370"/>
    </source>
</evidence>
<feature type="domain" description="NAD-dependent epimerase/dehydratase" evidence="9">
    <location>
        <begin position="6"/>
        <end position="213"/>
    </location>
</feature>
<evidence type="ECO:0000256" key="7">
    <source>
        <dbReference type="ARBA" id="ARBA00048870"/>
    </source>
</evidence>
<evidence type="ECO:0000256" key="4">
    <source>
        <dbReference type="ARBA" id="ARBA00039055"/>
    </source>
</evidence>
<comment type="similarity">
    <text evidence="3">Belongs to the NAD(P)-dependent epimerase/dehydratase family. Dihydroflavonol-4-reductase subfamily.</text>
</comment>
<keyword evidence="2" id="KW-0284">Flavonoid biosynthesis</keyword>
<dbReference type="Pfam" id="PF01370">
    <property type="entry name" value="Epimerase"/>
    <property type="match status" value="1"/>
</dbReference>
<dbReference type="AlphaFoldDB" id="A0AAW1S9K5"/>